<dbReference type="STRING" id="46835.A0A504YVV7"/>
<dbReference type="InterPro" id="IPR036397">
    <property type="entry name" value="RNaseH_sf"/>
</dbReference>
<proteinExistence type="predicted"/>
<gene>
    <name evidence="1" type="ORF">FGIG_10402</name>
</gene>
<protein>
    <submittedName>
        <fullName evidence="1">Uncharacterized protein</fullName>
    </submittedName>
</protein>
<comment type="caution">
    <text evidence="1">The sequence shown here is derived from an EMBL/GenBank/DDBJ whole genome shotgun (WGS) entry which is preliminary data.</text>
</comment>
<sequence length="178" mass="20018">MIPQGLKGLESVHLFTASKQPQSDGLARNFVHTLKGTIRSINPSEFQEIESRVDDFPLKYENTAHGTKHSGPAKLFNSRIILSNLGCPELYQSDSDLRPVSGVVLGRLSPRMVRMLDIDTGPLRGRHIEQTIYNLPELTVDVETENESVLNPVVITDDTPVFRHSERLASQQHEDEKY</sequence>
<dbReference type="Gene3D" id="3.30.420.10">
    <property type="entry name" value="Ribonuclease H-like superfamily/Ribonuclease H"/>
    <property type="match status" value="1"/>
</dbReference>
<dbReference type="OrthoDB" id="7758825at2759"/>
<dbReference type="EMBL" id="SUNJ01007492">
    <property type="protein sequence ID" value="TPP61958.1"/>
    <property type="molecule type" value="Genomic_DNA"/>
</dbReference>
<name>A0A504YVV7_FASGI</name>
<dbReference type="Proteomes" id="UP000316759">
    <property type="component" value="Unassembled WGS sequence"/>
</dbReference>
<dbReference type="AlphaFoldDB" id="A0A504YVV7"/>
<accession>A0A504YVV7</accession>
<evidence type="ECO:0000313" key="2">
    <source>
        <dbReference type="Proteomes" id="UP000316759"/>
    </source>
</evidence>
<organism evidence="1 2">
    <name type="scientific">Fasciola gigantica</name>
    <name type="common">Giant liver fluke</name>
    <dbReference type="NCBI Taxonomy" id="46835"/>
    <lineage>
        <taxon>Eukaryota</taxon>
        <taxon>Metazoa</taxon>
        <taxon>Spiralia</taxon>
        <taxon>Lophotrochozoa</taxon>
        <taxon>Platyhelminthes</taxon>
        <taxon>Trematoda</taxon>
        <taxon>Digenea</taxon>
        <taxon>Plagiorchiida</taxon>
        <taxon>Echinostomata</taxon>
        <taxon>Echinostomatoidea</taxon>
        <taxon>Fasciolidae</taxon>
        <taxon>Fasciola</taxon>
    </lineage>
</organism>
<dbReference type="GO" id="GO:0003676">
    <property type="term" value="F:nucleic acid binding"/>
    <property type="evidence" value="ECO:0007669"/>
    <property type="project" value="InterPro"/>
</dbReference>
<reference evidence="1 2" key="1">
    <citation type="submission" date="2019-04" db="EMBL/GenBank/DDBJ databases">
        <title>Annotation for the trematode Fasciola gigantica.</title>
        <authorList>
            <person name="Choi Y.-J."/>
        </authorList>
    </citation>
    <scope>NUCLEOTIDE SEQUENCE [LARGE SCALE GENOMIC DNA]</scope>
    <source>
        <strain evidence="1">Uganda_cow_1</strain>
    </source>
</reference>
<keyword evidence="2" id="KW-1185">Reference proteome</keyword>
<evidence type="ECO:0000313" key="1">
    <source>
        <dbReference type="EMBL" id="TPP61958.1"/>
    </source>
</evidence>